<sequence>MEIGDHDPLIEQRPIHDPILISQPPPAAFRELGYPYQTTVFTTLSLAWPTVFLIRTLSALYMPGYRVWLALLITVPIVIASVYSVLTLSYHRPAVPIPVRLILQISLFECIANLLLMIGSGSVIAPISCMIPILHVHFRSRPFLTPALITAAGGVLTVASVYRDVHPRYAALLACSPIFRAMADRCRYRLHVAALTNDPILDAITALFQVVWWLSLTPISFPLQSFVVPFPTHLHPFSRSMFEQPNAIVIIVLIVFLTLLCVNFALVLALADRRSLKGASLIEWAARGYDLSGLLEPFILNLTRIFGTGLGFFATIMLFPLDESLAGVLGALLILVGTAMQFDTAPSSPIFIVSDLGS</sequence>
<keyword evidence="1" id="KW-1133">Transmembrane helix</keyword>
<name>A0A0H5QQ49_9EUKA</name>
<dbReference type="EMBL" id="HACM01003124">
    <property type="protein sequence ID" value="CRZ03566.1"/>
    <property type="molecule type" value="Transcribed_RNA"/>
</dbReference>
<evidence type="ECO:0000313" key="2">
    <source>
        <dbReference type="EMBL" id="CRZ03566.1"/>
    </source>
</evidence>
<feature type="transmembrane region" description="Helical" evidence="1">
    <location>
        <begin position="111"/>
        <end position="131"/>
    </location>
</feature>
<feature type="transmembrane region" description="Helical" evidence="1">
    <location>
        <begin position="143"/>
        <end position="162"/>
    </location>
</feature>
<proteinExistence type="predicted"/>
<evidence type="ECO:0000256" key="1">
    <source>
        <dbReference type="SAM" id="Phobius"/>
    </source>
</evidence>
<organism evidence="2">
    <name type="scientific">Spongospora subterranea</name>
    <dbReference type="NCBI Taxonomy" id="70186"/>
    <lineage>
        <taxon>Eukaryota</taxon>
        <taxon>Sar</taxon>
        <taxon>Rhizaria</taxon>
        <taxon>Endomyxa</taxon>
        <taxon>Phytomyxea</taxon>
        <taxon>Plasmodiophorida</taxon>
        <taxon>Plasmodiophoridae</taxon>
        <taxon>Spongospora</taxon>
    </lineage>
</organism>
<feature type="transmembrane region" description="Helical" evidence="1">
    <location>
        <begin position="325"/>
        <end position="342"/>
    </location>
</feature>
<feature type="transmembrane region" description="Helical" evidence="1">
    <location>
        <begin position="204"/>
        <end position="227"/>
    </location>
</feature>
<feature type="transmembrane region" description="Helical" evidence="1">
    <location>
        <begin position="247"/>
        <end position="271"/>
    </location>
</feature>
<feature type="transmembrane region" description="Helical" evidence="1">
    <location>
        <begin position="298"/>
        <end position="319"/>
    </location>
</feature>
<accession>A0A0H5QQ49</accession>
<keyword evidence="1" id="KW-0472">Membrane</keyword>
<dbReference type="AlphaFoldDB" id="A0A0H5QQ49"/>
<feature type="transmembrane region" description="Helical" evidence="1">
    <location>
        <begin position="67"/>
        <end position="91"/>
    </location>
</feature>
<feature type="transmembrane region" description="Helical" evidence="1">
    <location>
        <begin position="34"/>
        <end position="55"/>
    </location>
</feature>
<reference evidence="2" key="1">
    <citation type="submission" date="2015-04" db="EMBL/GenBank/DDBJ databases">
        <title>The genome sequence of the plant pathogenic Rhizarian Plasmodiophora brassicae reveals insights in its biotrophic life cycle and the origin of chitin synthesis.</title>
        <authorList>
            <person name="Schwelm A."/>
            <person name="Fogelqvist J."/>
            <person name="Knaust A."/>
            <person name="Julke S."/>
            <person name="Lilja T."/>
            <person name="Dhandapani V."/>
            <person name="Bonilla-Rosso G."/>
            <person name="Karlsson M."/>
            <person name="Shevchenko A."/>
            <person name="Choi S.R."/>
            <person name="Kim H.G."/>
            <person name="Park J.Y."/>
            <person name="Lim Y.P."/>
            <person name="Ludwig-Muller J."/>
            <person name="Dixelius C."/>
        </authorList>
    </citation>
    <scope>NUCLEOTIDE SEQUENCE</scope>
    <source>
        <tissue evidence="2">Potato root galls</tissue>
    </source>
</reference>
<keyword evidence="1" id="KW-0812">Transmembrane</keyword>
<protein>
    <submittedName>
        <fullName evidence="2">Uncharacterized protein</fullName>
    </submittedName>
</protein>